<dbReference type="GO" id="GO:0005634">
    <property type="term" value="C:nucleus"/>
    <property type="evidence" value="ECO:0007669"/>
    <property type="project" value="UniProtKB-SubCell"/>
</dbReference>
<dbReference type="Proteomes" id="UP000274822">
    <property type="component" value="Unassembled WGS sequence"/>
</dbReference>
<comment type="catalytic activity">
    <reaction evidence="1 15">
        <text>S-ubiquitinyl-[E2 ubiquitin-conjugating enzyme]-L-cysteine + [acceptor protein]-L-lysine = [E2 ubiquitin-conjugating enzyme]-L-cysteine + N(6)-ubiquitinyl-[acceptor protein]-L-lysine.</text>
        <dbReference type="EC" id="2.3.2.27"/>
    </reaction>
</comment>
<dbReference type="Pfam" id="PF00097">
    <property type="entry name" value="zf-C3HC4"/>
    <property type="match status" value="1"/>
</dbReference>
<evidence type="ECO:0000256" key="11">
    <source>
        <dbReference type="ARBA" id="ARBA00023054"/>
    </source>
</evidence>
<keyword evidence="5 15" id="KW-0808">Transferase</keyword>
<evidence type="ECO:0000256" key="6">
    <source>
        <dbReference type="ARBA" id="ARBA00022723"/>
    </source>
</evidence>
<dbReference type="GO" id="GO:0033503">
    <property type="term" value="C:HULC complex"/>
    <property type="evidence" value="ECO:0007669"/>
    <property type="project" value="TreeGrafter"/>
</dbReference>
<evidence type="ECO:0000256" key="2">
    <source>
        <dbReference type="ARBA" id="ARBA00004123"/>
    </source>
</evidence>
<evidence type="ECO:0000256" key="14">
    <source>
        <dbReference type="PROSITE-ProRule" id="PRU00175"/>
    </source>
</evidence>
<evidence type="ECO:0000256" key="7">
    <source>
        <dbReference type="ARBA" id="ARBA00022771"/>
    </source>
</evidence>
<dbReference type="InterPro" id="IPR018957">
    <property type="entry name" value="Znf_C3HC4_RING-type"/>
</dbReference>
<accession>A0A433Q4S2</accession>
<dbReference type="InterPro" id="IPR058643">
    <property type="entry name" value="BRE1-like_CC"/>
</dbReference>
<keyword evidence="19" id="KW-1185">Reference proteome</keyword>
<keyword evidence="11 15" id="KW-0175">Coiled coil</keyword>
<dbReference type="GO" id="GO:0061630">
    <property type="term" value="F:ubiquitin protein ligase activity"/>
    <property type="evidence" value="ECO:0007669"/>
    <property type="project" value="UniProtKB-EC"/>
</dbReference>
<keyword evidence="10 15" id="KW-0156">Chromatin regulator</keyword>
<dbReference type="UniPathway" id="UPA00143"/>
<dbReference type="InterPro" id="IPR013083">
    <property type="entry name" value="Znf_RING/FYVE/PHD"/>
</dbReference>
<evidence type="ECO:0000256" key="16">
    <source>
        <dbReference type="SAM" id="Coils"/>
    </source>
</evidence>
<dbReference type="GO" id="GO:0008270">
    <property type="term" value="F:zinc ion binding"/>
    <property type="evidence" value="ECO:0007669"/>
    <property type="project" value="UniProtKB-KW"/>
</dbReference>
<sequence length="671" mass="77483">MGLREEHEKLTSLYQRNQKSIDSLQERCHVLTGQVASLKDELQMTRNRLATTAERLEDTRGELQRAEKRLDRSKSAAVAAITAMGSSSGTGAAPNSTIPITLAEAGTPGSAPDDMNIDGNVKDQVAYYRGQCEARLKELNEVKEERIRIKQEIDLLKVQIHNIPDDRVMDTSCFKQLQLQCNHYKARTDDLEDRAARLSKELEELNAGRRQFVEQMKSEQLGQAMTLEAEMRRLESDLTRIRGQRDYFQQLLDEQKSMGELERKSTQEMKVLAETRKERIESLTASIQRLKMKASAEAGDREAFDFYSTNGEIALVDDLREKLKQSEERLADVTRQLEAYREATEDVRNIQKLMASEYKWRQQAEMLQRKVDEWDRRYGITKAAEGDPLHAMTQKLNEKDGQVNEKDEQVRGLEMKVEFYEKTETQLLNEIENVGRAYAQLEEQNSRKVFDLTQKEDHIAKLLAEKMKYAQTFTSLNKSKDAQTMYATSLKKQSEKQLEHIRQLLDREKNLNGQLTNLERELTSTNGALEVHKTKLVDLTQQNAEMKQKITSSDNRFTELQKLLKDKTRSLEEEIHSKRRAEEEVDSLKRKLETLTKVDNPAEQKLQTEVDQLKTLLKCNSCNTNLKSHIILKCMHTFCKTCIDARIDTRQRKCPNCGESFGIGDVKQFWL</sequence>
<dbReference type="GO" id="GO:0016567">
    <property type="term" value="P:protein ubiquitination"/>
    <property type="evidence" value="ECO:0007669"/>
    <property type="project" value="UniProtKB-UniRule"/>
</dbReference>
<evidence type="ECO:0000256" key="8">
    <source>
        <dbReference type="ARBA" id="ARBA00022786"/>
    </source>
</evidence>
<evidence type="ECO:0000256" key="4">
    <source>
        <dbReference type="ARBA" id="ARBA00005555"/>
    </source>
</evidence>
<evidence type="ECO:0000259" key="17">
    <source>
        <dbReference type="PROSITE" id="PS50089"/>
    </source>
</evidence>
<name>A0A433Q4S2_9FUNG</name>
<keyword evidence="7 14" id="KW-0863">Zinc-finger</keyword>
<evidence type="ECO:0000256" key="9">
    <source>
        <dbReference type="ARBA" id="ARBA00022833"/>
    </source>
</evidence>
<dbReference type="InterPro" id="IPR017907">
    <property type="entry name" value="Znf_RING_CS"/>
</dbReference>
<keyword evidence="8 15" id="KW-0833">Ubl conjugation pathway</keyword>
<dbReference type="CDD" id="cd16499">
    <property type="entry name" value="RING-HC_Bre1-like"/>
    <property type="match status" value="1"/>
</dbReference>
<keyword evidence="6 15" id="KW-0479">Metal-binding</keyword>
<evidence type="ECO:0000256" key="15">
    <source>
        <dbReference type="RuleBase" id="RU365038"/>
    </source>
</evidence>
<dbReference type="InterPro" id="IPR013956">
    <property type="entry name" value="E3_ubiquit_lig_Bre1"/>
</dbReference>
<evidence type="ECO:0000313" key="18">
    <source>
        <dbReference type="EMBL" id="RUS24819.1"/>
    </source>
</evidence>
<keyword evidence="12 15" id="KW-0539">Nucleus</keyword>
<feature type="domain" description="RING-type" evidence="17">
    <location>
        <begin position="619"/>
        <end position="657"/>
    </location>
</feature>
<feature type="coiled-coil region" evidence="16">
    <location>
        <begin position="273"/>
        <end position="343"/>
    </location>
</feature>
<comment type="function">
    <text evidence="13">E3 ubiquitin-protein ligase that mediates monoubiquitination of histone H2B to form H2BK123ub1. H2BK123ub1 gives a specific tag for epigenetic transcriptional activation and is also a prerequisite for H3K4me and H3K79me formation.</text>
</comment>
<dbReference type="EMBL" id="RBNJ01014802">
    <property type="protein sequence ID" value="RUS24819.1"/>
    <property type="molecule type" value="Genomic_DNA"/>
</dbReference>
<dbReference type="SUPFAM" id="SSF57850">
    <property type="entry name" value="RING/U-box"/>
    <property type="match status" value="1"/>
</dbReference>
<evidence type="ECO:0000313" key="19">
    <source>
        <dbReference type="Proteomes" id="UP000274822"/>
    </source>
</evidence>
<evidence type="ECO:0000256" key="12">
    <source>
        <dbReference type="ARBA" id="ARBA00023242"/>
    </source>
</evidence>
<dbReference type="GO" id="GO:0006325">
    <property type="term" value="P:chromatin organization"/>
    <property type="evidence" value="ECO:0007669"/>
    <property type="project" value="UniProtKB-KW"/>
</dbReference>
<comment type="similarity">
    <text evidence="4 15">Belongs to the BRE1 family.</text>
</comment>
<comment type="subcellular location">
    <subcellularLocation>
        <location evidence="2 15">Nucleus</location>
    </subcellularLocation>
</comment>
<dbReference type="InterPro" id="IPR001841">
    <property type="entry name" value="Znf_RING"/>
</dbReference>
<organism evidence="18 19">
    <name type="scientific">Jimgerdemannia flammicorona</name>
    <dbReference type="NCBI Taxonomy" id="994334"/>
    <lineage>
        <taxon>Eukaryota</taxon>
        <taxon>Fungi</taxon>
        <taxon>Fungi incertae sedis</taxon>
        <taxon>Mucoromycota</taxon>
        <taxon>Mucoromycotina</taxon>
        <taxon>Endogonomycetes</taxon>
        <taxon>Endogonales</taxon>
        <taxon>Endogonaceae</taxon>
        <taxon>Jimgerdemannia</taxon>
    </lineage>
</organism>
<dbReference type="PROSITE" id="PS00518">
    <property type="entry name" value="ZF_RING_1"/>
    <property type="match status" value="1"/>
</dbReference>
<feature type="coiled-coil region" evidence="16">
    <location>
        <begin position="7"/>
        <end position="76"/>
    </location>
</feature>
<comment type="caution">
    <text evidence="18">The sequence shown here is derived from an EMBL/GenBank/DDBJ whole genome shotgun (WGS) entry which is preliminary data.</text>
</comment>
<dbReference type="Pfam" id="PF26095">
    <property type="entry name" value="CC_Bre1"/>
    <property type="match status" value="1"/>
</dbReference>
<reference evidence="18 19" key="1">
    <citation type="journal article" date="2018" name="New Phytol.">
        <title>Phylogenomics of Endogonaceae and evolution of mycorrhizas within Mucoromycota.</title>
        <authorList>
            <person name="Chang Y."/>
            <person name="Desiro A."/>
            <person name="Na H."/>
            <person name="Sandor L."/>
            <person name="Lipzen A."/>
            <person name="Clum A."/>
            <person name="Barry K."/>
            <person name="Grigoriev I.V."/>
            <person name="Martin F.M."/>
            <person name="Stajich J.E."/>
            <person name="Smith M.E."/>
            <person name="Bonito G."/>
            <person name="Spatafora J.W."/>
        </authorList>
    </citation>
    <scope>NUCLEOTIDE SEQUENCE [LARGE SCALE GENOMIC DNA]</scope>
    <source>
        <strain evidence="18 19">AD002</strain>
    </source>
</reference>
<feature type="coiled-coil region" evidence="16">
    <location>
        <begin position="139"/>
        <end position="244"/>
    </location>
</feature>
<proteinExistence type="inferred from homology"/>
<feature type="coiled-coil region" evidence="16">
    <location>
        <begin position="403"/>
        <end position="444"/>
    </location>
</feature>
<evidence type="ECO:0000256" key="5">
    <source>
        <dbReference type="ARBA" id="ARBA00022679"/>
    </source>
</evidence>
<evidence type="ECO:0000256" key="1">
    <source>
        <dbReference type="ARBA" id="ARBA00000900"/>
    </source>
</evidence>
<evidence type="ECO:0000256" key="10">
    <source>
        <dbReference type="ARBA" id="ARBA00022853"/>
    </source>
</evidence>
<dbReference type="PROSITE" id="PS50089">
    <property type="entry name" value="ZF_RING_2"/>
    <property type="match status" value="1"/>
</dbReference>
<gene>
    <name evidence="18" type="ORF">BC938DRAFT_473031</name>
</gene>
<dbReference type="Pfam" id="PF08647">
    <property type="entry name" value="BRE1"/>
    <property type="match status" value="1"/>
</dbReference>
<dbReference type="PANTHER" id="PTHR23163">
    <property type="entry name" value="RING FINGER PROTEIN-RELATED"/>
    <property type="match status" value="1"/>
</dbReference>
<dbReference type="EC" id="2.3.2.27" evidence="15"/>
<evidence type="ECO:0000256" key="13">
    <source>
        <dbReference type="ARBA" id="ARBA00059679"/>
    </source>
</evidence>
<dbReference type="Gene3D" id="3.30.40.10">
    <property type="entry name" value="Zinc/RING finger domain, C3HC4 (zinc finger)"/>
    <property type="match status" value="1"/>
</dbReference>
<dbReference type="PANTHER" id="PTHR23163:SF0">
    <property type="entry name" value="E3 UBIQUITIN-PROTEIN LIGASE BRE1"/>
    <property type="match status" value="1"/>
</dbReference>
<feature type="coiled-coil region" evidence="16">
    <location>
        <begin position="491"/>
        <end position="598"/>
    </location>
</feature>
<keyword evidence="9 15" id="KW-0862">Zinc</keyword>
<protein>
    <recommendedName>
        <fullName evidence="15">E3 ubiquitin protein ligase</fullName>
        <ecNumber evidence="15">2.3.2.27</ecNumber>
    </recommendedName>
</protein>
<evidence type="ECO:0000256" key="3">
    <source>
        <dbReference type="ARBA" id="ARBA00004906"/>
    </source>
</evidence>
<dbReference type="AlphaFoldDB" id="A0A433Q4S2"/>
<comment type="pathway">
    <text evidence="3 15">Protein modification; protein ubiquitination.</text>
</comment>